<proteinExistence type="inferred from homology"/>
<evidence type="ECO:0000259" key="5">
    <source>
        <dbReference type="SMART" id="SM00478"/>
    </source>
</evidence>
<comment type="caution">
    <text evidence="6">The sequence shown here is derived from an EMBL/GenBank/DDBJ whole genome shotgun (WGS) entry which is preliminary data.</text>
</comment>
<protein>
    <recommendedName>
        <fullName evidence="5">HhH-GPD domain-containing protein</fullName>
    </recommendedName>
</protein>
<dbReference type="Gene3D" id="1.10.1670.40">
    <property type="match status" value="2"/>
</dbReference>
<reference evidence="6" key="1">
    <citation type="submission" date="2021-02" db="EMBL/GenBank/DDBJ databases">
        <title>Psilocybe cubensis genome.</title>
        <authorList>
            <person name="Mckernan K.J."/>
            <person name="Crawford S."/>
            <person name="Trippe A."/>
            <person name="Kane L.T."/>
            <person name="Mclaughlin S."/>
        </authorList>
    </citation>
    <scope>NUCLEOTIDE SEQUENCE [LARGE SCALE GENOMIC DNA]</scope>
    <source>
        <strain evidence="6">MGC-MH-2018</strain>
    </source>
</reference>
<keyword evidence="2" id="KW-0227">DNA damage</keyword>
<keyword evidence="3" id="KW-0234">DNA repair</keyword>
<evidence type="ECO:0000256" key="2">
    <source>
        <dbReference type="ARBA" id="ARBA00022763"/>
    </source>
</evidence>
<dbReference type="GO" id="GO:0006285">
    <property type="term" value="P:base-excision repair, AP site formation"/>
    <property type="evidence" value="ECO:0007669"/>
    <property type="project" value="UniProtKB-ARBA"/>
</dbReference>
<gene>
    <name evidence="6" type="ORF">JR316_002333</name>
</gene>
<dbReference type="GO" id="GO:0005634">
    <property type="term" value="C:nucleus"/>
    <property type="evidence" value="ECO:0007669"/>
    <property type="project" value="TreeGrafter"/>
</dbReference>
<dbReference type="PANTHER" id="PTHR43003">
    <property type="entry name" value="DNA-3-METHYLADENINE GLYCOSYLASE"/>
    <property type="match status" value="1"/>
</dbReference>
<dbReference type="InterPro" id="IPR051912">
    <property type="entry name" value="Alkylbase_DNA_Glycosylase/TA"/>
</dbReference>
<dbReference type="SMART" id="SM00478">
    <property type="entry name" value="ENDO3c"/>
    <property type="match status" value="1"/>
</dbReference>
<evidence type="ECO:0000313" key="6">
    <source>
        <dbReference type="EMBL" id="KAG5172830.1"/>
    </source>
</evidence>
<comment type="similarity">
    <text evidence="1">Belongs to the alkylbase DNA glycosidase AlkA family.</text>
</comment>
<dbReference type="Pfam" id="PF00730">
    <property type="entry name" value="HhH-GPD"/>
    <property type="match status" value="1"/>
</dbReference>
<dbReference type="GO" id="GO:0043916">
    <property type="term" value="F:DNA-7-methylguanine glycosylase activity"/>
    <property type="evidence" value="ECO:0007669"/>
    <property type="project" value="TreeGrafter"/>
</dbReference>
<evidence type="ECO:0000256" key="1">
    <source>
        <dbReference type="ARBA" id="ARBA00010817"/>
    </source>
</evidence>
<dbReference type="CDD" id="cd00056">
    <property type="entry name" value="ENDO3c"/>
    <property type="match status" value="1"/>
</dbReference>
<accession>A0A8H7Y807</accession>
<dbReference type="GO" id="GO:0006307">
    <property type="term" value="P:DNA alkylation repair"/>
    <property type="evidence" value="ECO:0007669"/>
    <property type="project" value="TreeGrafter"/>
</dbReference>
<dbReference type="GO" id="GO:0032993">
    <property type="term" value="C:protein-DNA complex"/>
    <property type="evidence" value="ECO:0007669"/>
    <property type="project" value="TreeGrafter"/>
</dbReference>
<dbReference type="PANTHER" id="PTHR43003:SF5">
    <property type="entry name" value="DNA-3-METHYLADENINE GLYCOSYLASE"/>
    <property type="match status" value="1"/>
</dbReference>
<dbReference type="FunFam" id="1.10.340.30:FF:000004">
    <property type="entry name" value="DNA-3-methyladenine glycosylase II"/>
    <property type="match status" value="1"/>
</dbReference>
<dbReference type="InterPro" id="IPR011257">
    <property type="entry name" value="DNA_glycosylase"/>
</dbReference>
<dbReference type="GO" id="GO:0032131">
    <property type="term" value="F:alkylated DNA binding"/>
    <property type="evidence" value="ECO:0007669"/>
    <property type="project" value="TreeGrafter"/>
</dbReference>
<feature type="domain" description="HhH-GPD" evidence="5">
    <location>
        <begin position="143"/>
        <end position="314"/>
    </location>
</feature>
<name>A0A8H7Y807_PSICU</name>
<dbReference type="AlphaFoldDB" id="A0A8H7Y807"/>
<dbReference type="InterPro" id="IPR003265">
    <property type="entry name" value="HhH-GPD_domain"/>
</dbReference>
<dbReference type="EMBL" id="JAFIQS010000002">
    <property type="protein sequence ID" value="KAG5172830.1"/>
    <property type="molecule type" value="Genomic_DNA"/>
</dbReference>
<dbReference type="SUPFAM" id="SSF48150">
    <property type="entry name" value="DNA-glycosylase"/>
    <property type="match status" value="1"/>
</dbReference>
<sequence length="420" mass="46784">MPIIRRSSTRLASKLTARDVSVQPMPSGDTVDTKNTRNLKARPRNATYRPDALREELESTANLPEIGQKVSPALPIVPKPSSEEEEEEVVFVPAVLSFDLEEAKRHLIQIDQRFEELFTKMKCKPFEHLEQVHPFRALVISILGQQISWLAARSITHRFIRLYYPSLPEKLSDEEGKKITCFPTPRQVANTDVSILRTAGLSARKAEYIRDLAVRFADGRLSTRKLLEANDDELAEMLIEVRGIGRWTVDMFAIFSLRRPDILPVGDLGVQRGVVRWFLSLHSPAHTYTLSPEKLGGTGTATKKNKGKKGKARIAANEEENTASTVPGVSYEAEDLPSIPPAFTPSIKKTLNKVGGAVVPLPSGMDVEVLKARLDPKNKIKGAFVTPQEMADLTACWRPYRSIAVYYMWSLADVLDLGSG</sequence>
<evidence type="ECO:0000256" key="3">
    <source>
        <dbReference type="ARBA" id="ARBA00023204"/>
    </source>
</evidence>
<organism evidence="6">
    <name type="scientific">Psilocybe cubensis</name>
    <name type="common">Psychedelic mushroom</name>
    <name type="synonym">Stropharia cubensis</name>
    <dbReference type="NCBI Taxonomy" id="181762"/>
    <lineage>
        <taxon>Eukaryota</taxon>
        <taxon>Fungi</taxon>
        <taxon>Dikarya</taxon>
        <taxon>Basidiomycota</taxon>
        <taxon>Agaricomycotina</taxon>
        <taxon>Agaricomycetes</taxon>
        <taxon>Agaricomycetidae</taxon>
        <taxon>Agaricales</taxon>
        <taxon>Agaricineae</taxon>
        <taxon>Strophariaceae</taxon>
        <taxon>Psilocybe</taxon>
    </lineage>
</organism>
<evidence type="ECO:0000256" key="4">
    <source>
        <dbReference type="SAM" id="MobiDB-lite"/>
    </source>
</evidence>
<dbReference type="Gene3D" id="1.10.340.30">
    <property type="entry name" value="Hypothetical protein, domain 2"/>
    <property type="match status" value="1"/>
</dbReference>
<dbReference type="GO" id="GO:0008725">
    <property type="term" value="F:DNA-3-methyladenine glycosylase activity"/>
    <property type="evidence" value="ECO:0007669"/>
    <property type="project" value="TreeGrafter"/>
</dbReference>
<feature type="region of interest" description="Disordered" evidence="4">
    <location>
        <begin position="1"/>
        <end position="53"/>
    </location>
</feature>